<dbReference type="SUPFAM" id="SSF58104">
    <property type="entry name" value="Methyl-accepting chemotaxis protein (MCP) signaling domain"/>
    <property type="match status" value="1"/>
</dbReference>
<evidence type="ECO:0000313" key="13">
    <source>
        <dbReference type="EMBL" id="KMT21048.1"/>
    </source>
</evidence>
<dbReference type="Gene3D" id="1.10.287.950">
    <property type="entry name" value="Methyl-accepting chemotaxis protein"/>
    <property type="match status" value="1"/>
</dbReference>
<comment type="subcellular location">
    <subcellularLocation>
        <location evidence="1">Cell membrane</location>
        <topology evidence="1">Multi-pass membrane protein</topology>
    </subcellularLocation>
</comment>
<evidence type="ECO:0000256" key="1">
    <source>
        <dbReference type="ARBA" id="ARBA00004651"/>
    </source>
</evidence>
<evidence type="ECO:0000256" key="5">
    <source>
        <dbReference type="ARBA" id="ARBA00022989"/>
    </source>
</evidence>
<dbReference type="Gene3D" id="6.10.340.10">
    <property type="match status" value="1"/>
</dbReference>
<protein>
    <submittedName>
        <fullName evidence="13">Methyl-accepting chemotaxis protein McpC</fullName>
    </submittedName>
</protein>
<dbReference type="Gene3D" id="3.30.450.20">
    <property type="entry name" value="PAS domain"/>
    <property type="match status" value="1"/>
</dbReference>
<dbReference type="SMART" id="SM00304">
    <property type="entry name" value="HAMP"/>
    <property type="match status" value="1"/>
</dbReference>
<keyword evidence="5 10" id="KW-1133">Transmembrane helix</keyword>
<keyword evidence="14" id="KW-1185">Reference proteome</keyword>
<comment type="similarity">
    <text evidence="8">Belongs to the methyl-accepting chemotaxis (MCP) protein family.</text>
</comment>
<feature type="domain" description="Methyl-accepting transducer" evidence="11">
    <location>
        <begin position="396"/>
        <end position="632"/>
    </location>
</feature>
<feature type="transmembrane region" description="Helical" evidence="10">
    <location>
        <begin position="303"/>
        <end position="324"/>
    </location>
</feature>
<dbReference type="CDD" id="cd06225">
    <property type="entry name" value="HAMP"/>
    <property type="match status" value="1"/>
</dbReference>
<dbReference type="CDD" id="cd12912">
    <property type="entry name" value="PDC2_MCP_like"/>
    <property type="match status" value="1"/>
</dbReference>
<evidence type="ECO:0000256" key="2">
    <source>
        <dbReference type="ARBA" id="ARBA00022475"/>
    </source>
</evidence>
<dbReference type="PANTHER" id="PTHR32089">
    <property type="entry name" value="METHYL-ACCEPTING CHEMOTAXIS PROTEIN MCPB"/>
    <property type="match status" value="1"/>
</dbReference>
<dbReference type="InterPro" id="IPR003660">
    <property type="entry name" value="HAMP_dom"/>
</dbReference>
<dbReference type="AlphaFoldDB" id="A0A0J8D9T2"/>
<evidence type="ECO:0000256" key="4">
    <source>
        <dbReference type="ARBA" id="ARBA00022692"/>
    </source>
</evidence>
<proteinExistence type="inferred from homology"/>
<dbReference type="PATRIC" id="fig|1121307.3.peg.647"/>
<dbReference type="Pfam" id="PF00672">
    <property type="entry name" value="HAMP"/>
    <property type="match status" value="1"/>
</dbReference>
<dbReference type="Proteomes" id="UP000036756">
    <property type="component" value="Unassembled WGS sequence"/>
</dbReference>
<dbReference type="OrthoDB" id="9814363at2"/>
<dbReference type="InterPro" id="IPR004089">
    <property type="entry name" value="MCPsignal_dom"/>
</dbReference>
<accession>A0A0J8D9T2</accession>
<evidence type="ECO:0000256" key="7">
    <source>
        <dbReference type="ARBA" id="ARBA00023224"/>
    </source>
</evidence>
<dbReference type="PANTHER" id="PTHR32089:SF114">
    <property type="entry name" value="METHYL-ACCEPTING CHEMOTAXIS PROTEIN MCPB"/>
    <property type="match status" value="1"/>
</dbReference>
<keyword evidence="4 10" id="KW-0812">Transmembrane</keyword>
<evidence type="ECO:0000256" key="3">
    <source>
        <dbReference type="ARBA" id="ARBA00022500"/>
    </source>
</evidence>
<dbReference type="InterPro" id="IPR033479">
    <property type="entry name" value="dCache_1"/>
</dbReference>
<dbReference type="SMART" id="SM00283">
    <property type="entry name" value="MA"/>
    <property type="match status" value="1"/>
</dbReference>
<evidence type="ECO:0000256" key="8">
    <source>
        <dbReference type="ARBA" id="ARBA00029447"/>
    </source>
</evidence>
<dbReference type="Pfam" id="PF02743">
    <property type="entry name" value="dCache_1"/>
    <property type="match status" value="1"/>
</dbReference>
<dbReference type="STRING" id="1121307.CLCY_1c02820"/>
<feature type="domain" description="HAMP" evidence="12">
    <location>
        <begin position="325"/>
        <end position="377"/>
    </location>
</feature>
<dbReference type="GO" id="GO:0006935">
    <property type="term" value="P:chemotaxis"/>
    <property type="evidence" value="ECO:0007669"/>
    <property type="project" value="UniProtKB-KW"/>
</dbReference>
<dbReference type="CDD" id="cd12913">
    <property type="entry name" value="PDC1_MCP_like"/>
    <property type="match status" value="1"/>
</dbReference>
<keyword evidence="7 9" id="KW-0807">Transducer</keyword>
<evidence type="ECO:0000259" key="12">
    <source>
        <dbReference type="PROSITE" id="PS50885"/>
    </source>
</evidence>
<evidence type="ECO:0000313" key="14">
    <source>
        <dbReference type="Proteomes" id="UP000036756"/>
    </source>
</evidence>
<dbReference type="PROSITE" id="PS50111">
    <property type="entry name" value="CHEMOTAXIS_TRANSDUC_2"/>
    <property type="match status" value="1"/>
</dbReference>
<dbReference type="EMBL" id="LFVU01000028">
    <property type="protein sequence ID" value="KMT21048.1"/>
    <property type="molecule type" value="Genomic_DNA"/>
</dbReference>
<evidence type="ECO:0000259" key="11">
    <source>
        <dbReference type="PROSITE" id="PS50111"/>
    </source>
</evidence>
<evidence type="ECO:0000256" key="9">
    <source>
        <dbReference type="PROSITE-ProRule" id="PRU00284"/>
    </source>
</evidence>
<gene>
    <name evidence="13" type="primary">mcpC</name>
    <name evidence="13" type="ORF">CLCY_1c02820</name>
</gene>
<dbReference type="GO" id="GO:0005886">
    <property type="term" value="C:plasma membrane"/>
    <property type="evidence" value="ECO:0007669"/>
    <property type="project" value="UniProtKB-SubCell"/>
</dbReference>
<organism evidence="13 14">
    <name type="scientific">Clostridium cylindrosporum DSM 605</name>
    <dbReference type="NCBI Taxonomy" id="1121307"/>
    <lineage>
        <taxon>Bacteria</taxon>
        <taxon>Bacillati</taxon>
        <taxon>Bacillota</taxon>
        <taxon>Clostridia</taxon>
        <taxon>Eubacteriales</taxon>
        <taxon>Clostridiaceae</taxon>
        <taxon>Clostridium</taxon>
    </lineage>
</organism>
<comment type="caution">
    <text evidence="13">The sequence shown here is derived from an EMBL/GenBank/DDBJ whole genome shotgun (WGS) entry which is preliminary data.</text>
</comment>
<dbReference type="GO" id="GO:0007165">
    <property type="term" value="P:signal transduction"/>
    <property type="evidence" value="ECO:0007669"/>
    <property type="project" value="UniProtKB-KW"/>
</dbReference>
<name>A0A0J8D9T2_CLOCY</name>
<evidence type="ECO:0000256" key="6">
    <source>
        <dbReference type="ARBA" id="ARBA00023136"/>
    </source>
</evidence>
<sequence length="682" mass="74739">MFKTIKSKLIVAFFTTIFLAISVLTAFVSFTTQKRIKDDFVTYTKEEVIQVDNTINMFFTGVEENCKLLSTNPYVKKSDSTITSYADKTGEGGKIKMTPALNKGIEPVIYNVYTNFAESHPSISDIYMGTKDGGYIQYAPGTVNEHYDPRARQWYKKAMENQGSVIKTNAYLSVTGGGTPSISIASTISNDLNQVVGVQAMDVSLKGLTDIVKNIKVGETGYIILTEADGTILSDPRNPKNNFKNLKDLNIKEFANAKDGVFEFQDEEETYIAQVYSSEKLGWRFFTIIEKSELASKVTKMNITSILLGTIILAIAIIIALIIAKRISGPISNLKELMSRIENGDFTVIADINGKDEIAELSSSFNKMVENVKELLLKSKNAVISVLESSDEISEITEQMSVTSDEMVTLINQVAMDASEQSLQSNDVSQEIIEFTNEIEQVLGYSSVMEDETNNAKNFSIKGLNVVDLLDKATEESNKSTMYVASVVSVLSKKSDYIGNIIDTIKGISNQTSLLALNASIEAARAGDAGRGFAVVADEVGKLADQSKNSTDEISDIISEIQKEIKESVEAINKSNKLVENNVKAVEDTKEIFNNIANTINNINNEVQRINLVVEKMTGAKQQIAGVVTKITIAAQQTAVSSEEVSATSEEQNSAIHVISDSIKNLKTLSNDLNGVIEQFKI</sequence>
<keyword evidence="3" id="KW-0145">Chemotaxis</keyword>
<dbReference type="PROSITE" id="PS50885">
    <property type="entry name" value="HAMP"/>
    <property type="match status" value="1"/>
</dbReference>
<keyword evidence="2" id="KW-1003">Cell membrane</keyword>
<dbReference type="RefSeq" id="WP_048571438.1">
    <property type="nucleotide sequence ID" value="NZ_LFVU01000028.1"/>
</dbReference>
<keyword evidence="6 10" id="KW-0472">Membrane</keyword>
<reference evidence="13 14" key="1">
    <citation type="submission" date="2015-06" db="EMBL/GenBank/DDBJ databases">
        <title>Draft genome sequence of the purine-degrading Clostridium cylindrosporum HC-1 (DSM 605).</title>
        <authorList>
            <person name="Poehlein A."/>
            <person name="Schiel-Bengelsdorf B."/>
            <person name="Bengelsdorf F."/>
            <person name="Daniel R."/>
            <person name="Duerre P."/>
        </authorList>
    </citation>
    <scope>NUCLEOTIDE SEQUENCE [LARGE SCALE GENOMIC DNA]</scope>
    <source>
        <strain evidence="13 14">DSM 605</strain>
    </source>
</reference>
<dbReference type="Pfam" id="PF00015">
    <property type="entry name" value="MCPsignal"/>
    <property type="match status" value="1"/>
</dbReference>
<evidence type="ECO:0000256" key="10">
    <source>
        <dbReference type="SAM" id="Phobius"/>
    </source>
</evidence>